<evidence type="ECO:0000256" key="2">
    <source>
        <dbReference type="SAM" id="Phobius"/>
    </source>
</evidence>
<protein>
    <submittedName>
        <fullName evidence="4">Redoxin family protein</fullName>
    </submittedName>
</protein>
<dbReference type="PROSITE" id="PS51352">
    <property type="entry name" value="THIOREDOXIN_2"/>
    <property type="match status" value="1"/>
</dbReference>
<feature type="transmembrane region" description="Helical" evidence="2">
    <location>
        <begin position="42"/>
        <end position="62"/>
    </location>
</feature>
<dbReference type="InterPro" id="IPR000866">
    <property type="entry name" value="AhpC/TSA"/>
</dbReference>
<dbReference type="InterPro" id="IPR036249">
    <property type="entry name" value="Thioredoxin-like_sf"/>
</dbReference>
<dbReference type="Gene3D" id="3.40.30.10">
    <property type="entry name" value="Glutaredoxin"/>
    <property type="match status" value="1"/>
</dbReference>
<feature type="transmembrane region" description="Helical" evidence="2">
    <location>
        <begin position="69"/>
        <end position="89"/>
    </location>
</feature>
<gene>
    <name evidence="4" type="ORF">HCU74_04535</name>
</gene>
<reference evidence="4 5" key="1">
    <citation type="submission" date="2020-04" db="EMBL/GenBank/DDBJ databases">
        <authorList>
            <person name="Yoon J."/>
        </authorList>
    </citation>
    <scope>NUCLEOTIDE SEQUENCE [LARGE SCALE GENOMIC DNA]</scope>
    <source>
        <strain evidence="4 5">KMU-166</strain>
    </source>
</reference>
<dbReference type="Pfam" id="PF00578">
    <property type="entry name" value="AhpC-TSA"/>
    <property type="match status" value="1"/>
</dbReference>
<dbReference type="InterPro" id="IPR050455">
    <property type="entry name" value="Tpx_Peroxidase_subfamily"/>
</dbReference>
<keyword evidence="2" id="KW-1133">Transmembrane helix</keyword>
<comment type="caution">
    <text evidence="4">The sequence shown here is derived from an EMBL/GenBank/DDBJ whole genome shotgun (WGS) entry which is preliminary data.</text>
</comment>
<keyword evidence="5" id="KW-1185">Reference proteome</keyword>
<evidence type="ECO:0000313" key="4">
    <source>
        <dbReference type="EMBL" id="NKI16686.1"/>
    </source>
</evidence>
<dbReference type="InterPro" id="IPR013766">
    <property type="entry name" value="Thioredoxin_domain"/>
</dbReference>
<sequence>MIEAIQALAKRFFVIPYLILCGMASIHAAWQLWTADTFSVPWLGAYIAVTPVLVFVPLLYLLPLVYATPYIFVQLGAAMLGALLVVIELEPLPTLYGLVLGLGGVFTYVFWYSFLDRGDNPLLRIGRPLPGFTLSDAEGRDVHSTAFLGKKTVFVFYRGSWCPLCRTQLRDFLHSSAEFAEKGVQLVLVGPQPSAMGTRLLSEHGVQAQILFDRDLSAARTLGIEHRNGVPFGVWWSESPNTVLPSLLYVDESGVIRYTDLPENFRAGPRPGPFLKALEGCCQ</sequence>
<evidence type="ECO:0000313" key="5">
    <source>
        <dbReference type="Proteomes" id="UP000765845"/>
    </source>
</evidence>
<dbReference type="PANTHER" id="PTHR43110:SF1">
    <property type="entry name" value="THIOL PEROXIDASE"/>
    <property type="match status" value="1"/>
</dbReference>
<dbReference type="SUPFAM" id="SSF52833">
    <property type="entry name" value="Thioredoxin-like"/>
    <property type="match status" value="1"/>
</dbReference>
<evidence type="ECO:0000256" key="1">
    <source>
        <dbReference type="ARBA" id="ARBA00023284"/>
    </source>
</evidence>
<keyword evidence="2" id="KW-0812">Transmembrane</keyword>
<proteinExistence type="predicted"/>
<evidence type="ECO:0000259" key="3">
    <source>
        <dbReference type="PROSITE" id="PS51352"/>
    </source>
</evidence>
<feature type="domain" description="Thioredoxin" evidence="3">
    <location>
        <begin position="123"/>
        <end position="283"/>
    </location>
</feature>
<dbReference type="PANTHER" id="PTHR43110">
    <property type="entry name" value="THIOL PEROXIDASE"/>
    <property type="match status" value="1"/>
</dbReference>
<dbReference type="EMBL" id="JAAWWK010000002">
    <property type="protein sequence ID" value="NKI16686.1"/>
    <property type="molecule type" value="Genomic_DNA"/>
</dbReference>
<keyword evidence="1" id="KW-0676">Redox-active center</keyword>
<dbReference type="RefSeq" id="WP_168449244.1">
    <property type="nucleotide sequence ID" value="NZ_JAAWWK010000002.1"/>
</dbReference>
<keyword evidence="2" id="KW-0472">Membrane</keyword>
<dbReference type="Proteomes" id="UP000765845">
    <property type="component" value="Unassembled WGS sequence"/>
</dbReference>
<accession>A0ABX1GBZ0</accession>
<organism evidence="4 5">
    <name type="scientific">Spongiibacter thalassae</name>
    <dbReference type="NCBI Taxonomy" id="2721624"/>
    <lineage>
        <taxon>Bacteria</taxon>
        <taxon>Pseudomonadati</taxon>
        <taxon>Pseudomonadota</taxon>
        <taxon>Gammaproteobacteria</taxon>
        <taxon>Cellvibrionales</taxon>
        <taxon>Spongiibacteraceae</taxon>
        <taxon>Spongiibacter</taxon>
    </lineage>
</organism>
<feature type="transmembrane region" description="Helical" evidence="2">
    <location>
        <begin position="95"/>
        <end position="115"/>
    </location>
</feature>
<name>A0ABX1GBZ0_9GAMM</name>
<feature type="transmembrane region" description="Helical" evidence="2">
    <location>
        <begin position="12"/>
        <end position="30"/>
    </location>
</feature>